<gene>
    <name evidence="2" type="ORF">NQ318_005696</name>
</gene>
<organism evidence="2 3">
    <name type="scientific">Aromia moschata</name>
    <dbReference type="NCBI Taxonomy" id="1265417"/>
    <lineage>
        <taxon>Eukaryota</taxon>
        <taxon>Metazoa</taxon>
        <taxon>Ecdysozoa</taxon>
        <taxon>Arthropoda</taxon>
        <taxon>Hexapoda</taxon>
        <taxon>Insecta</taxon>
        <taxon>Pterygota</taxon>
        <taxon>Neoptera</taxon>
        <taxon>Endopterygota</taxon>
        <taxon>Coleoptera</taxon>
        <taxon>Polyphaga</taxon>
        <taxon>Cucujiformia</taxon>
        <taxon>Chrysomeloidea</taxon>
        <taxon>Cerambycidae</taxon>
        <taxon>Cerambycinae</taxon>
        <taxon>Callichromatini</taxon>
        <taxon>Aromia</taxon>
    </lineage>
</organism>
<dbReference type="AlphaFoldDB" id="A0AAV8XLF0"/>
<comment type="caution">
    <text evidence="2">The sequence shown here is derived from an EMBL/GenBank/DDBJ whole genome shotgun (WGS) entry which is preliminary data.</text>
</comment>
<proteinExistence type="predicted"/>
<feature type="signal peptide" evidence="1">
    <location>
        <begin position="1"/>
        <end position="21"/>
    </location>
</feature>
<dbReference type="EMBL" id="JAPWTK010000494">
    <property type="protein sequence ID" value="KAJ8939335.1"/>
    <property type="molecule type" value="Genomic_DNA"/>
</dbReference>
<keyword evidence="3" id="KW-1185">Reference proteome</keyword>
<sequence length="169" mass="18789">MNRVILCLVLCTSFMFQSYLCQNDTDSDTIECLDNGIGPEDEPDDDTSFASFAGKLEHYTGLTNGTFSVTLDSCDGKICFVNPNGTAIWDARMEFYSSQMMRSQASVEARKTTLDGCLCFSTDVTDFQSCMQTVRQNMEALMDTVLLDSFKSIVESDCATYFDENCITA</sequence>
<name>A0AAV8XLF0_9CUCU</name>
<accession>A0AAV8XLF0</accession>
<reference evidence="2" key="1">
    <citation type="journal article" date="2023" name="Insect Mol. Biol.">
        <title>Genome sequencing provides insights into the evolution of gene families encoding plant cell wall-degrading enzymes in longhorned beetles.</title>
        <authorList>
            <person name="Shin N.R."/>
            <person name="Okamura Y."/>
            <person name="Kirsch R."/>
            <person name="Pauchet Y."/>
        </authorList>
    </citation>
    <scope>NUCLEOTIDE SEQUENCE</scope>
    <source>
        <strain evidence="2">AMC_N1</strain>
    </source>
</reference>
<evidence type="ECO:0000313" key="2">
    <source>
        <dbReference type="EMBL" id="KAJ8939335.1"/>
    </source>
</evidence>
<dbReference type="Proteomes" id="UP001162162">
    <property type="component" value="Unassembled WGS sequence"/>
</dbReference>
<keyword evidence="1" id="KW-0732">Signal</keyword>
<evidence type="ECO:0000256" key="1">
    <source>
        <dbReference type="SAM" id="SignalP"/>
    </source>
</evidence>
<feature type="chain" id="PRO_5043866198" evidence="1">
    <location>
        <begin position="22"/>
        <end position="169"/>
    </location>
</feature>
<protein>
    <submittedName>
        <fullName evidence="2">Uncharacterized protein</fullName>
    </submittedName>
</protein>
<evidence type="ECO:0000313" key="3">
    <source>
        <dbReference type="Proteomes" id="UP001162162"/>
    </source>
</evidence>